<feature type="compositionally biased region" description="Acidic residues" evidence="1">
    <location>
        <begin position="293"/>
        <end position="304"/>
    </location>
</feature>
<feature type="region of interest" description="Disordered" evidence="1">
    <location>
        <begin position="443"/>
        <end position="480"/>
    </location>
</feature>
<proteinExistence type="predicted"/>
<dbReference type="OrthoDB" id="3351027at2759"/>
<feature type="compositionally biased region" description="Basic residues" evidence="1">
    <location>
        <begin position="101"/>
        <end position="116"/>
    </location>
</feature>
<gene>
    <name evidence="2" type="ORF">FA09DRAFT_329964</name>
</gene>
<dbReference type="RefSeq" id="XP_025598078.1">
    <property type="nucleotide sequence ID" value="XM_025742411.1"/>
</dbReference>
<feature type="region of interest" description="Disordered" evidence="1">
    <location>
        <begin position="657"/>
        <end position="680"/>
    </location>
</feature>
<feature type="region of interest" description="Disordered" evidence="1">
    <location>
        <begin position="28"/>
        <end position="127"/>
    </location>
</feature>
<feature type="region of interest" description="Disordered" evidence="1">
    <location>
        <begin position="695"/>
        <end position="717"/>
    </location>
</feature>
<feature type="compositionally biased region" description="Low complexity" evidence="1">
    <location>
        <begin position="255"/>
        <end position="277"/>
    </location>
</feature>
<dbReference type="Proteomes" id="UP000245946">
    <property type="component" value="Unassembled WGS sequence"/>
</dbReference>
<dbReference type="AlphaFoldDB" id="A0A316Z871"/>
<feature type="compositionally biased region" description="Polar residues" evidence="1">
    <location>
        <begin position="896"/>
        <end position="908"/>
    </location>
</feature>
<accession>A0A316Z871</accession>
<dbReference type="GeneID" id="37269955"/>
<feature type="region of interest" description="Disordered" evidence="1">
    <location>
        <begin position="896"/>
        <end position="917"/>
    </location>
</feature>
<feature type="compositionally biased region" description="Low complexity" evidence="1">
    <location>
        <begin position="453"/>
        <end position="474"/>
    </location>
</feature>
<name>A0A316Z871_9BASI</name>
<evidence type="ECO:0000313" key="3">
    <source>
        <dbReference type="Proteomes" id="UP000245946"/>
    </source>
</evidence>
<feature type="region of interest" description="Disordered" evidence="1">
    <location>
        <begin position="241"/>
        <end position="313"/>
    </location>
</feature>
<dbReference type="EMBL" id="KZ819293">
    <property type="protein sequence ID" value="PWN97799.1"/>
    <property type="molecule type" value="Genomic_DNA"/>
</dbReference>
<evidence type="ECO:0000256" key="1">
    <source>
        <dbReference type="SAM" id="MobiDB-lite"/>
    </source>
</evidence>
<feature type="compositionally biased region" description="Low complexity" evidence="1">
    <location>
        <begin position="703"/>
        <end position="715"/>
    </location>
</feature>
<organism evidence="2 3">
    <name type="scientific">Tilletiopsis washingtonensis</name>
    <dbReference type="NCBI Taxonomy" id="58919"/>
    <lineage>
        <taxon>Eukaryota</taxon>
        <taxon>Fungi</taxon>
        <taxon>Dikarya</taxon>
        <taxon>Basidiomycota</taxon>
        <taxon>Ustilaginomycotina</taxon>
        <taxon>Exobasidiomycetes</taxon>
        <taxon>Entylomatales</taxon>
        <taxon>Entylomatales incertae sedis</taxon>
        <taxon>Tilletiopsis</taxon>
    </lineage>
</organism>
<sequence>MAASPVVAADALAQISPARRLKPLVLAKTSGDSVSSPRRPSAAGGPLGGYRVLSESGEADVAAERPAPRRVSMADRPLIVQVSRPSPVDVLPSARRCSGSQRRRVSSGRVPPRARRALPLSPPPQQGAAPMHFVLHSPAGLLDAGLLSSPDAPTPPLPSKLRVPRLRAPHAVHGRRVRSETFAFPEPPAAGLMGLGLGDIGNGFASLHRRPMPRLRIPPSPAWAQDATEWVNGLSPLAAASSSDECGLTGAQGWSPDSSSLPSPALASSPRTAPLALQKRRTVSQPAPPPAANDDDDDEEEPEEYPFPLVPTQQRPSFGLLRLPADFSETRAPSLAEQMAFACGLGSDCEWETEAPVAVARPASQAYTSAAAYLTQSYGTSDDERPLSAEVGHSWTGRLQSDSEDDEAAFWRAPVASQSALSRSNTVTSTLTADSPILSGHLAADSGASSDESLASPRSAFSSSGASDASSATSHGVHSMHGYGTKQLQRQPAPAFSPVEIDRLFHTSLLTPLAAPCTPQLVTPEVAHEQGEAAQPGSPGMLAEFSYLLADGGVEEASPASTVACGVFSPALNDAELNLPTTPAPLEHLPSPTPTPGAFPFARSTPALALLSSASCPAPASSRTEDARLLQSASTAPSHMFKSASFAGAVPAAEAPASVLSRPRPGTRRSTFFGGAGPAVDRAQTPPKVIVLQLRRPSGSPTSAASPRPSIPGRRSSLECKPASVAEARAQVVAPSRNSPEAFWQETRAELAPCTAAALPAAALPTAASAPQLDALAGAPRPRRVPVPSVSALELLGGGAAKNAAGMSRSRSELLPSTAPAGVLSPRAMAEVREACRQKQAFLRAAAAAGVAGPSAQRPSSAMSGSLAAPSPRSVRFSQEVVRSAAPSVALLSPTSILKPSRPTSAQSAPPAPRSHGMVASASLPTLFVARSHSQRRRGVTGVPETEPTAQALAKLGLNVGCATRSSTVRAVSGAAAPAAPSGIILVVEEVVHEEERCLVRL</sequence>
<reference evidence="2 3" key="1">
    <citation type="journal article" date="2018" name="Mol. Biol. Evol.">
        <title>Broad Genomic Sampling Reveals a Smut Pathogenic Ancestry of the Fungal Clade Ustilaginomycotina.</title>
        <authorList>
            <person name="Kijpornyongpan T."/>
            <person name="Mondo S.J."/>
            <person name="Barry K."/>
            <person name="Sandor L."/>
            <person name="Lee J."/>
            <person name="Lipzen A."/>
            <person name="Pangilinan J."/>
            <person name="LaButti K."/>
            <person name="Hainaut M."/>
            <person name="Henrissat B."/>
            <person name="Grigoriev I.V."/>
            <person name="Spatafora J.W."/>
            <person name="Aime M.C."/>
        </authorList>
    </citation>
    <scope>NUCLEOTIDE SEQUENCE [LARGE SCALE GENOMIC DNA]</scope>
    <source>
        <strain evidence="2 3">MCA 4186</strain>
    </source>
</reference>
<keyword evidence="3" id="KW-1185">Reference proteome</keyword>
<evidence type="ECO:0000313" key="2">
    <source>
        <dbReference type="EMBL" id="PWN97799.1"/>
    </source>
</evidence>
<protein>
    <submittedName>
        <fullName evidence="2">Uncharacterized protein</fullName>
    </submittedName>
</protein>